<name>A0A7G5IIY8_9SPHN</name>
<proteinExistence type="predicted"/>
<protein>
    <submittedName>
        <fullName evidence="6">CvpA family protein</fullName>
    </submittedName>
</protein>
<evidence type="ECO:0000256" key="5">
    <source>
        <dbReference type="SAM" id="Phobius"/>
    </source>
</evidence>
<dbReference type="GO" id="GO:0016020">
    <property type="term" value="C:membrane"/>
    <property type="evidence" value="ECO:0007669"/>
    <property type="project" value="UniProtKB-SubCell"/>
</dbReference>
<evidence type="ECO:0000313" key="7">
    <source>
        <dbReference type="Proteomes" id="UP000515292"/>
    </source>
</evidence>
<dbReference type="RefSeq" id="WP_182297085.1">
    <property type="nucleotide sequence ID" value="NZ_CP059851.1"/>
</dbReference>
<dbReference type="InterPro" id="IPR052719">
    <property type="entry name" value="CvpA-like"/>
</dbReference>
<reference evidence="6 7" key="1">
    <citation type="submission" date="2020-07" db="EMBL/GenBank/DDBJ databases">
        <title>Complete genome sequence for Sandaracinobacter sp. M6.</title>
        <authorList>
            <person name="Tang Y."/>
            <person name="Liu Q."/>
            <person name="Guo Z."/>
            <person name="Lei P."/>
            <person name="Huang B."/>
        </authorList>
    </citation>
    <scope>NUCLEOTIDE SEQUENCE [LARGE SCALE GENOMIC DNA]</scope>
    <source>
        <strain evidence="6 7">M6</strain>
    </source>
</reference>
<feature type="transmembrane region" description="Helical" evidence="5">
    <location>
        <begin position="67"/>
        <end position="90"/>
    </location>
</feature>
<dbReference type="KEGG" id="sand:H3309_02155"/>
<organism evidence="6 7">
    <name type="scientific">Sandaracinobacteroides saxicola</name>
    <dbReference type="NCBI Taxonomy" id="2759707"/>
    <lineage>
        <taxon>Bacteria</taxon>
        <taxon>Pseudomonadati</taxon>
        <taxon>Pseudomonadota</taxon>
        <taxon>Alphaproteobacteria</taxon>
        <taxon>Sphingomonadales</taxon>
        <taxon>Sphingosinicellaceae</taxon>
        <taxon>Sandaracinobacteroides</taxon>
    </lineage>
</organism>
<accession>A0A7G5IIY8</accession>
<feature type="transmembrane region" description="Helical" evidence="5">
    <location>
        <begin position="7"/>
        <end position="25"/>
    </location>
</feature>
<comment type="subcellular location">
    <subcellularLocation>
        <location evidence="1">Membrane</location>
        <topology evidence="1">Multi-pass membrane protein</topology>
    </subcellularLocation>
</comment>
<keyword evidence="3 5" id="KW-1133">Transmembrane helix</keyword>
<dbReference type="PANTHER" id="PTHR36926:SF1">
    <property type="entry name" value="COLICIN V PRODUCTION PROTEIN"/>
    <property type="match status" value="1"/>
</dbReference>
<evidence type="ECO:0000313" key="6">
    <source>
        <dbReference type="EMBL" id="QMW23330.1"/>
    </source>
</evidence>
<dbReference type="EMBL" id="CP059851">
    <property type="protein sequence ID" value="QMW23330.1"/>
    <property type="molecule type" value="Genomic_DNA"/>
</dbReference>
<dbReference type="Pfam" id="PF02674">
    <property type="entry name" value="Colicin_V"/>
    <property type="match status" value="1"/>
</dbReference>
<keyword evidence="2 5" id="KW-0812">Transmembrane</keyword>
<evidence type="ECO:0000256" key="2">
    <source>
        <dbReference type="ARBA" id="ARBA00022692"/>
    </source>
</evidence>
<gene>
    <name evidence="6" type="ORF">H3309_02155</name>
</gene>
<evidence type="ECO:0000256" key="3">
    <source>
        <dbReference type="ARBA" id="ARBA00022989"/>
    </source>
</evidence>
<dbReference type="AlphaFoldDB" id="A0A7G5IIY8"/>
<dbReference type="PANTHER" id="PTHR36926">
    <property type="entry name" value="COLICIN V PRODUCTION PROTEIN"/>
    <property type="match status" value="1"/>
</dbReference>
<sequence>MSDLTSFDLLILALVVGLALLGAVRGFTTEALNLAAWVAAVFAVRLFHEEMTGKLTGFAGSEGKGAILAFLLLFLGVLIVGKLIAGWVGGATKASVVGPVDRVLGLGLGAAKGLIAASAIFLLAEFATHLFVAEKSRPAWLAQSQVTPILIITSKALVNWVKEVQADAPAADGAGPDREGYSAKDRAALDDLLNKGEGTAV</sequence>
<evidence type="ECO:0000256" key="4">
    <source>
        <dbReference type="ARBA" id="ARBA00023136"/>
    </source>
</evidence>
<feature type="transmembrane region" description="Helical" evidence="5">
    <location>
        <begin position="110"/>
        <end position="132"/>
    </location>
</feature>
<dbReference type="InterPro" id="IPR003825">
    <property type="entry name" value="Colicin-V_CvpA"/>
</dbReference>
<keyword evidence="4 5" id="KW-0472">Membrane</keyword>
<dbReference type="GO" id="GO:0009403">
    <property type="term" value="P:toxin biosynthetic process"/>
    <property type="evidence" value="ECO:0007669"/>
    <property type="project" value="InterPro"/>
</dbReference>
<dbReference type="Proteomes" id="UP000515292">
    <property type="component" value="Chromosome"/>
</dbReference>
<feature type="transmembrane region" description="Helical" evidence="5">
    <location>
        <begin position="31"/>
        <end position="47"/>
    </location>
</feature>
<evidence type="ECO:0000256" key="1">
    <source>
        <dbReference type="ARBA" id="ARBA00004141"/>
    </source>
</evidence>
<keyword evidence="7" id="KW-1185">Reference proteome</keyword>